<evidence type="ECO:0000313" key="4">
    <source>
        <dbReference type="Proteomes" id="UP000276776"/>
    </source>
</evidence>
<dbReference type="AlphaFoldDB" id="A0A158RAS7"/>
<dbReference type="Pfam" id="PF17408">
    <property type="entry name" value="MCD_N"/>
    <property type="match status" value="1"/>
</dbReference>
<dbReference type="STRING" id="103827.A0A158RAS7"/>
<proteinExistence type="predicted"/>
<dbReference type="GO" id="GO:2001294">
    <property type="term" value="P:malonyl-CoA catabolic process"/>
    <property type="evidence" value="ECO:0007669"/>
    <property type="project" value="TreeGrafter"/>
</dbReference>
<evidence type="ECO:0000259" key="2">
    <source>
        <dbReference type="Pfam" id="PF17408"/>
    </source>
</evidence>
<dbReference type="GO" id="GO:0006085">
    <property type="term" value="P:acetyl-CoA biosynthetic process"/>
    <property type="evidence" value="ECO:0007669"/>
    <property type="project" value="TreeGrafter"/>
</dbReference>
<evidence type="ECO:0000313" key="5">
    <source>
        <dbReference type="WBParaSite" id="TCLT_0000066701-mRNA-1"/>
    </source>
</evidence>
<dbReference type="GO" id="GO:0050080">
    <property type="term" value="F:malonyl-CoA decarboxylase activity"/>
    <property type="evidence" value="ECO:0007669"/>
    <property type="project" value="InterPro"/>
</dbReference>
<dbReference type="GO" id="GO:0005759">
    <property type="term" value="C:mitochondrial matrix"/>
    <property type="evidence" value="ECO:0007669"/>
    <property type="project" value="TreeGrafter"/>
</dbReference>
<dbReference type="InterPro" id="IPR007956">
    <property type="entry name" value="Malonyl_CoA_deC_C"/>
</dbReference>
<accession>A0A158RAS7</accession>
<dbReference type="GO" id="GO:0005782">
    <property type="term" value="C:peroxisomal matrix"/>
    <property type="evidence" value="ECO:0007669"/>
    <property type="project" value="TreeGrafter"/>
</dbReference>
<sequence length="424" mass="48674">MECGVEIAGEKFVEKYFTLSLPQRRSILTELSQNFGVNHEALKRAILVYKKNEQGFMNIGSAVRPRYFYLFQSVGNLIGGIKQICFVRADVLEMLRSSNLTRNESAALRPVESCLRDLLTLWFCQSNLRLQQLKVDSPIEILDKVMKYEAVHPIASLLDMKRRLGPNRRCFVFMHEAMSFEPLIVVYVAFMQNFAKSMEEIMNVTNIIANESLNNTAVFYSISSIQPGLRGIDLGNMIIKRVIAEILNTNPHIRTFGTLSPMPHFRSWLLRSLKCAAPSGDVIDERLMAICEENESFKGDINMPELVRLFLLNHLNQINLEKRPESMRLEEISEIIMHLALRYLVEIKHTGTGRVFDPVENFHLRNGAEIYSINWKADTTTKGMERSYGLMVNYRYRLDLVAKYADQYIKKGEIAVNSQALAML</sequence>
<feature type="domain" description="Malonyl-CoA decarboxylase N-terminal" evidence="2">
    <location>
        <begin position="35"/>
        <end position="123"/>
    </location>
</feature>
<dbReference type="OrthoDB" id="426718at2759"/>
<feature type="domain" description="Malonyl-CoA decarboxylase C-terminal" evidence="1">
    <location>
        <begin position="127"/>
        <end position="396"/>
    </location>
</feature>
<name>A0A158RAS7_THECL</name>
<dbReference type="EMBL" id="UYYF01000055">
    <property type="protein sequence ID" value="VDM95725.1"/>
    <property type="molecule type" value="Genomic_DNA"/>
</dbReference>
<keyword evidence="4" id="KW-1185">Reference proteome</keyword>
<dbReference type="Proteomes" id="UP000276776">
    <property type="component" value="Unassembled WGS sequence"/>
</dbReference>
<evidence type="ECO:0000313" key="3">
    <source>
        <dbReference type="EMBL" id="VDM95725.1"/>
    </source>
</evidence>
<dbReference type="InterPro" id="IPR038917">
    <property type="entry name" value="Malonyl_CoA_deC"/>
</dbReference>
<protein>
    <submittedName>
        <fullName evidence="5">Malonyl-CoA decarboxylase, mitochondrial</fullName>
    </submittedName>
</protein>
<dbReference type="PANTHER" id="PTHR28641:SF1">
    <property type="entry name" value="MALONYL-COA DECARBOXYLASE, MITOCHONDRIAL"/>
    <property type="match status" value="1"/>
</dbReference>
<dbReference type="PANTHER" id="PTHR28641">
    <property type="match status" value="1"/>
</dbReference>
<reference evidence="3 4" key="2">
    <citation type="submission" date="2018-11" db="EMBL/GenBank/DDBJ databases">
        <authorList>
            <consortium name="Pathogen Informatics"/>
        </authorList>
    </citation>
    <scope>NUCLEOTIDE SEQUENCE [LARGE SCALE GENOMIC DNA]</scope>
</reference>
<evidence type="ECO:0000259" key="1">
    <source>
        <dbReference type="Pfam" id="PF05292"/>
    </source>
</evidence>
<gene>
    <name evidence="3" type="ORF">TCLT_LOCUS668</name>
</gene>
<dbReference type="OMA" id="PIDWSTP"/>
<dbReference type="InterPro" id="IPR035372">
    <property type="entry name" value="MCD_N"/>
</dbReference>
<dbReference type="Gene3D" id="1.20.140.90">
    <property type="entry name" value="Malonyl-CoA decarboxylase, oligemerization domain"/>
    <property type="match status" value="1"/>
</dbReference>
<dbReference type="InterPro" id="IPR038351">
    <property type="entry name" value="MCD_N_sf"/>
</dbReference>
<dbReference type="WBParaSite" id="TCLT_0000066701-mRNA-1">
    <property type="protein sequence ID" value="TCLT_0000066701-mRNA-1"/>
    <property type="gene ID" value="TCLT_0000066701"/>
</dbReference>
<dbReference type="GO" id="GO:0006633">
    <property type="term" value="P:fatty acid biosynthetic process"/>
    <property type="evidence" value="ECO:0007669"/>
    <property type="project" value="InterPro"/>
</dbReference>
<dbReference type="Gene3D" id="3.40.630.150">
    <property type="entry name" value="Malonyl-CoA decarboxylase, catalytic domain"/>
    <property type="match status" value="1"/>
</dbReference>
<reference evidence="5" key="1">
    <citation type="submission" date="2016-04" db="UniProtKB">
        <authorList>
            <consortium name="WormBaseParasite"/>
        </authorList>
    </citation>
    <scope>IDENTIFICATION</scope>
</reference>
<dbReference type="InterPro" id="IPR042303">
    <property type="entry name" value="Malonyl_CoA_deC_C_sf"/>
</dbReference>
<dbReference type="Pfam" id="PF05292">
    <property type="entry name" value="MCD"/>
    <property type="match status" value="1"/>
</dbReference>
<organism evidence="5">
    <name type="scientific">Thelazia callipaeda</name>
    <name type="common">Oriental eyeworm</name>
    <name type="synonym">Parasitic nematode</name>
    <dbReference type="NCBI Taxonomy" id="103827"/>
    <lineage>
        <taxon>Eukaryota</taxon>
        <taxon>Metazoa</taxon>
        <taxon>Ecdysozoa</taxon>
        <taxon>Nematoda</taxon>
        <taxon>Chromadorea</taxon>
        <taxon>Rhabditida</taxon>
        <taxon>Spirurina</taxon>
        <taxon>Spiruromorpha</taxon>
        <taxon>Thelazioidea</taxon>
        <taxon>Thelaziidae</taxon>
        <taxon>Thelazia</taxon>
    </lineage>
</organism>